<feature type="region of interest" description="Disordered" evidence="5">
    <location>
        <begin position="114"/>
        <end position="227"/>
    </location>
</feature>
<dbReference type="Pfam" id="PF00403">
    <property type="entry name" value="HMA"/>
    <property type="match status" value="1"/>
</dbReference>
<dbReference type="SUPFAM" id="SSF55008">
    <property type="entry name" value="HMA, heavy metal-associated domain"/>
    <property type="match status" value="1"/>
</dbReference>
<dbReference type="EMBL" id="JADCNM010000001">
    <property type="protein sequence ID" value="KAG0500119.1"/>
    <property type="molecule type" value="Genomic_DNA"/>
</dbReference>
<dbReference type="Proteomes" id="UP000639772">
    <property type="component" value="Chromosome 1"/>
</dbReference>
<evidence type="ECO:0000313" key="7">
    <source>
        <dbReference type="EMBL" id="KAG0500119.1"/>
    </source>
</evidence>
<dbReference type="OrthoDB" id="689350at2759"/>
<dbReference type="FunFam" id="3.30.70.100:FF:000008">
    <property type="entry name" value="Copper transport protein ATOX1"/>
    <property type="match status" value="1"/>
</dbReference>
<gene>
    <name evidence="7" type="ORF">HPP92_000191</name>
</gene>
<keyword evidence="3" id="KW-0636">Prenylation</keyword>
<dbReference type="Gene3D" id="3.30.70.100">
    <property type="match status" value="1"/>
</dbReference>
<dbReference type="GO" id="GO:0046872">
    <property type="term" value="F:metal ion binding"/>
    <property type="evidence" value="ECO:0007669"/>
    <property type="project" value="UniProtKB-KW"/>
</dbReference>
<sequence length="242" mass="27462">MDSQVEREETSFISLCPCNKIPVLFSYCSSAREMTKAEDFKLLKVQTIVLKVNIHCNGCKNKVKKLLQRIDGVYKVSIDSESQKVTVSGNVDPAFLIKRLVRSGKHAELFDQKSINQNNSWKPSLPIKKPPKRSTKPGPLFISSEDEDFDDEEDESEEEDEDDYDDDDEEEEEEELPLKEKVKIGENPKQKSPNNSQPKDIRPQANPKLVGNHGGVQGRRRPWSTTATSPIWVSICTTRIPC</sequence>
<accession>A0A835RXK9</accession>
<evidence type="ECO:0000259" key="6">
    <source>
        <dbReference type="PROSITE" id="PS50846"/>
    </source>
</evidence>
<dbReference type="PANTHER" id="PTHR45868:SF19">
    <property type="entry name" value="HEAVY METAL-ASSOCIATED ISOPRENYLATED PLANT PROTEIN 37"/>
    <property type="match status" value="1"/>
</dbReference>
<reference evidence="7 8" key="1">
    <citation type="journal article" date="2020" name="Nat. Food">
        <title>A phased Vanilla planifolia genome enables genetic improvement of flavour and production.</title>
        <authorList>
            <person name="Hasing T."/>
            <person name="Tang H."/>
            <person name="Brym M."/>
            <person name="Khazi F."/>
            <person name="Huang T."/>
            <person name="Chambers A.H."/>
        </authorList>
    </citation>
    <scope>NUCLEOTIDE SEQUENCE [LARGE SCALE GENOMIC DNA]</scope>
    <source>
        <tissue evidence="7">Leaf</tissue>
    </source>
</reference>
<evidence type="ECO:0000313" key="8">
    <source>
        <dbReference type="Proteomes" id="UP000639772"/>
    </source>
</evidence>
<feature type="compositionally biased region" description="Basic and acidic residues" evidence="5">
    <location>
        <begin position="176"/>
        <end position="189"/>
    </location>
</feature>
<dbReference type="PANTHER" id="PTHR45868">
    <property type="entry name" value="HEAVY METAL-ASSOCIATED ISOPRENYLATED PLANT PROTEIN 33-RELATED"/>
    <property type="match status" value="1"/>
</dbReference>
<keyword evidence="2" id="KW-0479">Metal-binding</keyword>
<keyword evidence="3" id="KW-0449">Lipoprotein</keyword>
<evidence type="ECO:0000256" key="5">
    <source>
        <dbReference type="SAM" id="MobiDB-lite"/>
    </source>
</evidence>
<feature type="domain" description="HMA" evidence="6">
    <location>
        <begin position="45"/>
        <end position="108"/>
    </location>
</feature>
<dbReference type="InterPro" id="IPR006121">
    <property type="entry name" value="HMA_dom"/>
</dbReference>
<comment type="similarity">
    <text evidence="4">Belongs to the HIPP family.</text>
</comment>
<keyword evidence="1" id="KW-0488">Methylation</keyword>
<evidence type="ECO:0000256" key="3">
    <source>
        <dbReference type="ARBA" id="ARBA00023289"/>
    </source>
</evidence>
<name>A0A835RXK9_VANPL</name>
<dbReference type="AlphaFoldDB" id="A0A835RXK9"/>
<proteinExistence type="inferred from homology"/>
<dbReference type="PROSITE" id="PS50846">
    <property type="entry name" value="HMA_2"/>
    <property type="match status" value="1"/>
</dbReference>
<evidence type="ECO:0000256" key="4">
    <source>
        <dbReference type="ARBA" id="ARBA00024045"/>
    </source>
</evidence>
<organism evidence="7 8">
    <name type="scientific">Vanilla planifolia</name>
    <name type="common">Vanilla</name>
    <dbReference type="NCBI Taxonomy" id="51239"/>
    <lineage>
        <taxon>Eukaryota</taxon>
        <taxon>Viridiplantae</taxon>
        <taxon>Streptophyta</taxon>
        <taxon>Embryophyta</taxon>
        <taxon>Tracheophyta</taxon>
        <taxon>Spermatophyta</taxon>
        <taxon>Magnoliopsida</taxon>
        <taxon>Liliopsida</taxon>
        <taxon>Asparagales</taxon>
        <taxon>Orchidaceae</taxon>
        <taxon>Vanilloideae</taxon>
        <taxon>Vanilleae</taxon>
        <taxon>Vanilla</taxon>
    </lineage>
</organism>
<protein>
    <recommendedName>
        <fullName evidence="6">HMA domain-containing protein</fullName>
    </recommendedName>
</protein>
<evidence type="ECO:0000256" key="2">
    <source>
        <dbReference type="ARBA" id="ARBA00022723"/>
    </source>
</evidence>
<dbReference type="CDD" id="cd00371">
    <property type="entry name" value="HMA"/>
    <property type="match status" value="1"/>
</dbReference>
<dbReference type="InterPro" id="IPR036163">
    <property type="entry name" value="HMA_dom_sf"/>
</dbReference>
<feature type="compositionally biased region" description="Acidic residues" evidence="5">
    <location>
        <begin position="144"/>
        <end position="175"/>
    </location>
</feature>
<comment type="caution">
    <text evidence="7">The sequence shown here is derived from an EMBL/GenBank/DDBJ whole genome shotgun (WGS) entry which is preliminary data.</text>
</comment>
<evidence type="ECO:0000256" key="1">
    <source>
        <dbReference type="ARBA" id="ARBA00022481"/>
    </source>
</evidence>